<dbReference type="PATRIC" id="fig|1653479.3.peg.966"/>
<sequence length="192" mass="20945">MLLTLSVVIDQFDIVKYCSLMSQSPTERFHLAPAPDGLQVVQNLLNTRAIDAYGLPDLLADGKAASLVWETALSDDDAATLRALRSDVEAAIAGDLPTRPAVRAELLPGGDGTVRLMPTGTGADYIASRMWSEVLLAQQADTWRRLKRCKNEACGSAFYDRSRNNSGVWHDVKTCGNVANLRASRARRKIQS</sequence>
<dbReference type="Gene3D" id="1.10.3300.10">
    <property type="entry name" value="Jann2411-like domain"/>
    <property type="match status" value="1"/>
</dbReference>
<protein>
    <recommendedName>
        <fullName evidence="1">Zinc finger CGNR domain-containing protein</fullName>
    </recommendedName>
</protein>
<dbReference type="KEGG" id="rhs:A3Q41_00946"/>
<dbReference type="AlphaFoldDB" id="A0A143QGG9"/>
<name>A0A143QGG9_RHOFA</name>
<dbReference type="Proteomes" id="UP000076038">
    <property type="component" value="Chromosome"/>
</dbReference>
<dbReference type="InterPro" id="IPR023286">
    <property type="entry name" value="ABATE_dom_sf"/>
</dbReference>
<keyword evidence="3" id="KW-1185">Reference proteome</keyword>
<organism evidence="2 3">
    <name type="scientific">Rhodococcoides fascians</name>
    <name type="common">Rhodococcus fascians</name>
    <dbReference type="NCBI Taxonomy" id="1828"/>
    <lineage>
        <taxon>Bacteria</taxon>
        <taxon>Bacillati</taxon>
        <taxon>Actinomycetota</taxon>
        <taxon>Actinomycetes</taxon>
        <taxon>Mycobacteriales</taxon>
        <taxon>Nocardiaceae</taxon>
        <taxon>Rhodococcoides</taxon>
    </lineage>
</organism>
<accession>A0A143QGG9</accession>
<evidence type="ECO:0000259" key="1">
    <source>
        <dbReference type="Pfam" id="PF11706"/>
    </source>
</evidence>
<dbReference type="InterPro" id="IPR021005">
    <property type="entry name" value="Znf_CGNR"/>
</dbReference>
<dbReference type="PANTHER" id="PTHR35525">
    <property type="entry name" value="BLL6575 PROTEIN"/>
    <property type="match status" value="1"/>
</dbReference>
<dbReference type="PANTHER" id="PTHR35525:SF3">
    <property type="entry name" value="BLL6575 PROTEIN"/>
    <property type="match status" value="1"/>
</dbReference>
<evidence type="ECO:0000313" key="2">
    <source>
        <dbReference type="EMBL" id="AMY22263.1"/>
    </source>
</evidence>
<gene>
    <name evidence="2" type="ORF">A3Q41_00946</name>
</gene>
<dbReference type="Pfam" id="PF11706">
    <property type="entry name" value="zf-CGNR"/>
    <property type="match status" value="1"/>
</dbReference>
<dbReference type="SUPFAM" id="SSF160904">
    <property type="entry name" value="Jann2411-like"/>
    <property type="match status" value="1"/>
</dbReference>
<dbReference type="EMBL" id="CP015220">
    <property type="protein sequence ID" value="AMY22263.1"/>
    <property type="molecule type" value="Genomic_DNA"/>
</dbReference>
<feature type="domain" description="Zinc finger CGNR" evidence="1">
    <location>
        <begin position="145"/>
        <end position="188"/>
    </location>
</feature>
<reference evidence="3" key="2">
    <citation type="submission" date="2016-04" db="EMBL/GenBank/DDBJ databases">
        <title>Complete Genome and Plasmid Sequences for Rhodococcus fascians D188 and Draft Sequences for Rhodococcus spp. Isolates PBTS 1 and PBTS 2.</title>
        <authorList>
            <person name="Stamer R."/>
            <person name="Vereecke D."/>
            <person name="Zhang Y."/>
            <person name="Schilkey F."/>
            <person name="Devitt N."/>
            <person name="Randall J."/>
        </authorList>
    </citation>
    <scope>NUCLEOTIDE SEQUENCE [LARGE SCALE GENOMIC DNA]</scope>
    <source>
        <strain evidence="3">PBTS2</strain>
    </source>
</reference>
<reference evidence="2 3" key="1">
    <citation type="journal article" date="2016" name="Genome Announc.">
        <title>Complete Genome and Plasmid Sequences for Rhodococcus fascians D188 and Draft Sequences for Rhodococcus Isolates PBTS 1 and PBTS 2.</title>
        <authorList>
            <person name="Stamler R.A."/>
            <person name="Vereecke D."/>
            <person name="Zhang Y."/>
            <person name="Schilkey F."/>
            <person name="Devitt N."/>
            <person name="Randall J.J."/>
        </authorList>
    </citation>
    <scope>NUCLEOTIDE SEQUENCE [LARGE SCALE GENOMIC DNA]</scope>
    <source>
        <strain evidence="2 3">PBTS2</strain>
    </source>
</reference>
<proteinExistence type="predicted"/>
<dbReference type="InterPro" id="IPR010852">
    <property type="entry name" value="ABATE"/>
</dbReference>
<evidence type="ECO:0000313" key="3">
    <source>
        <dbReference type="Proteomes" id="UP000076038"/>
    </source>
</evidence>